<keyword evidence="1" id="KW-1133">Transmembrane helix</keyword>
<protein>
    <submittedName>
        <fullName evidence="2">Uncharacterized protein</fullName>
    </submittedName>
</protein>
<evidence type="ECO:0000256" key="1">
    <source>
        <dbReference type="SAM" id="Phobius"/>
    </source>
</evidence>
<dbReference type="AlphaFoldDB" id="A0A9X2EMW1"/>
<feature type="transmembrane region" description="Helical" evidence="1">
    <location>
        <begin position="111"/>
        <end position="131"/>
    </location>
</feature>
<gene>
    <name evidence="2" type="ORF">MO867_09945</name>
</gene>
<organism evidence="2 3">
    <name type="scientific">Microbulbifer okhotskensis</name>
    <dbReference type="NCBI Taxonomy" id="2926617"/>
    <lineage>
        <taxon>Bacteria</taxon>
        <taxon>Pseudomonadati</taxon>
        <taxon>Pseudomonadota</taxon>
        <taxon>Gammaproteobacteria</taxon>
        <taxon>Cellvibrionales</taxon>
        <taxon>Microbulbiferaceae</taxon>
        <taxon>Microbulbifer</taxon>
    </lineage>
</organism>
<proteinExistence type="predicted"/>
<name>A0A9X2EMW1_9GAMM</name>
<keyword evidence="3" id="KW-1185">Reference proteome</keyword>
<comment type="caution">
    <text evidence="2">The sequence shown here is derived from an EMBL/GenBank/DDBJ whole genome shotgun (WGS) entry which is preliminary data.</text>
</comment>
<evidence type="ECO:0000313" key="3">
    <source>
        <dbReference type="Proteomes" id="UP001139028"/>
    </source>
</evidence>
<evidence type="ECO:0000313" key="2">
    <source>
        <dbReference type="EMBL" id="MCO1334661.1"/>
    </source>
</evidence>
<reference evidence="2" key="1">
    <citation type="journal article" date="2022" name="Arch. Microbiol.">
        <title>Microbulbifer okhotskensis sp. nov., isolated from a deep bottom sediment of the Okhotsk Sea.</title>
        <authorList>
            <person name="Romanenko L."/>
            <person name="Kurilenko V."/>
            <person name="Otstavnykh N."/>
            <person name="Velansky P."/>
            <person name="Isaeva M."/>
            <person name="Mikhailov V."/>
        </authorList>
    </citation>
    <scope>NUCLEOTIDE SEQUENCE</scope>
    <source>
        <strain evidence="2">OS29</strain>
    </source>
</reference>
<keyword evidence="1" id="KW-0812">Transmembrane</keyword>
<sequence length="198" mass="21530">MRDHTSGGGNSPFQPGIHGGTAGASVPGGAQGEARKGAFSAIYPQRSGLAGAILTHAKECARNMRVLINLGKKECGNYYYEYEGSGFLALSICFQANTLSQVQFSQFATRLLLFLFFLKIIVIIYCCSFGFGLSLLLLSAAPLFLLCFAPLIVSSYRAFNSHLFLLLAVFNFCTKGKALTMPTLKNTYKSIGYDLYEI</sequence>
<dbReference type="EMBL" id="JALBWM010000034">
    <property type="protein sequence ID" value="MCO1334661.1"/>
    <property type="molecule type" value="Genomic_DNA"/>
</dbReference>
<dbReference type="Proteomes" id="UP001139028">
    <property type="component" value="Unassembled WGS sequence"/>
</dbReference>
<dbReference type="RefSeq" id="WP_252466251.1">
    <property type="nucleotide sequence ID" value="NZ_JALBWM010000034.1"/>
</dbReference>
<accession>A0A9X2EMW1</accession>
<keyword evidence="1" id="KW-0472">Membrane</keyword>